<organism evidence="1 2">
    <name type="scientific">Candidatus Venteria ishoeyi</name>
    <dbReference type="NCBI Taxonomy" id="1899563"/>
    <lineage>
        <taxon>Bacteria</taxon>
        <taxon>Pseudomonadati</taxon>
        <taxon>Pseudomonadota</taxon>
        <taxon>Gammaproteobacteria</taxon>
        <taxon>Thiotrichales</taxon>
        <taxon>Thiotrichaceae</taxon>
        <taxon>Venteria</taxon>
    </lineage>
</organism>
<name>A0A1H6FEP1_9GAMM</name>
<dbReference type="Proteomes" id="UP000236724">
    <property type="component" value="Unassembled WGS sequence"/>
</dbReference>
<accession>A0A1H6FEP1</accession>
<protein>
    <submittedName>
        <fullName evidence="1">Uncharacterized protein</fullName>
    </submittedName>
</protein>
<sequence length="120" mass="14192">MNRKDISEEKYFLELNCKLCNALHEKMMPKSTQKDAYYQDIKKLREKEKQQLQALIQEGQEKLTLFIESCAKNHRILAEKYGGKISKEVSDKYDQGWLKRIDDTAKQIENLSHLLEEAKE</sequence>
<keyword evidence="2" id="KW-1185">Reference proteome</keyword>
<gene>
    <name evidence="1" type="ORF">MBHS_03768</name>
</gene>
<reference evidence="1 2" key="1">
    <citation type="submission" date="2016-10" db="EMBL/GenBank/DDBJ databases">
        <authorList>
            <person name="de Groot N.N."/>
        </authorList>
    </citation>
    <scope>NUCLEOTIDE SEQUENCE [LARGE SCALE GENOMIC DNA]</scope>
    <source>
        <strain evidence="1">MBHS1</strain>
    </source>
</reference>
<evidence type="ECO:0000313" key="2">
    <source>
        <dbReference type="Proteomes" id="UP000236724"/>
    </source>
</evidence>
<dbReference type="AlphaFoldDB" id="A0A1H6FEP1"/>
<evidence type="ECO:0000313" key="1">
    <source>
        <dbReference type="EMBL" id="SEH07881.1"/>
    </source>
</evidence>
<proteinExistence type="predicted"/>
<dbReference type="EMBL" id="FMSV02000542">
    <property type="protein sequence ID" value="SEH07881.1"/>
    <property type="molecule type" value="Genomic_DNA"/>
</dbReference>